<comment type="caution">
    <text evidence="4">The sequence shown here is derived from an EMBL/GenBank/DDBJ whole genome shotgun (WGS) entry which is preliminary data.</text>
</comment>
<feature type="region of interest" description="Disordered" evidence="2">
    <location>
        <begin position="1"/>
        <end position="56"/>
    </location>
</feature>
<sequence length="56" mass="6012">MNQDQVKGNIKDAAGKLQQKAGELAGNDKQQVKGDVRQTEGKIQKGVGNLKDTFGK</sequence>
<dbReference type="Pfam" id="PF05532">
    <property type="entry name" value="CsbD"/>
    <property type="match status" value="1"/>
</dbReference>
<reference evidence="4 5" key="1">
    <citation type="journal article" date="2022" name="Int. J. Syst. Evol. Microbiol.">
        <title>Noviherbaspirillum aridicola sp. nov., isolated from an arid soil in Pakistan.</title>
        <authorList>
            <person name="Khan I.U."/>
            <person name="Saqib M."/>
            <person name="Amin A."/>
            <person name="Hussain F."/>
            <person name="Li L."/>
            <person name="Liu Y.H."/>
            <person name="Fang B.Z."/>
            <person name="Ahmed I."/>
            <person name="Li W.J."/>
        </authorList>
    </citation>
    <scope>NUCLEOTIDE SEQUENCE [LARGE SCALE GENOMIC DNA]</scope>
    <source>
        <strain evidence="4 5">NCCP-691</strain>
    </source>
</reference>
<evidence type="ECO:0000313" key="4">
    <source>
        <dbReference type="EMBL" id="GIZ52725.1"/>
    </source>
</evidence>
<evidence type="ECO:0000313" key="5">
    <source>
        <dbReference type="Proteomes" id="UP000887222"/>
    </source>
</evidence>
<feature type="compositionally biased region" description="Basic and acidic residues" evidence="2">
    <location>
        <begin position="30"/>
        <end position="43"/>
    </location>
</feature>
<evidence type="ECO:0000256" key="1">
    <source>
        <dbReference type="ARBA" id="ARBA00009129"/>
    </source>
</evidence>
<comment type="similarity">
    <text evidence="1">Belongs to the UPF0337 (CsbD) family.</text>
</comment>
<dbReference type="Gene3D" id="1.10.1470.10">
    <property type="entry name" value="YjbJ"/>
    <property type="match status" value="1"/>
</dbReference>
<dbReference type="SUPFAM" id="SSF69047">
    <property type="entry name" value="Hypothetical protein YjbJ"/>
    <property type="match status" value="1"/>
</dbReference>
<evidence type="ECO:0000259" key="3">
    <source>
        <dbReference type="Pfam" id="PF05532"/>
    </source>
</evidence>
<protein>
    <recommendedName>
        <fullName evidence="3">CsbD-like domain-containing protein</fullName>
    </recommendedName>
</protein>
<keyword evidence="5" id="KW-1185">Reference proteome</keyword>
<evidence type="ECO:0000256" key="2">
    <source>
        <dbReference type="SAM" id="MobiDB-lite"/>
    </source>
</evidence>
<dbReference type="EMBL" id="BPMK01000012">
    <property type="protein sequence ID" value="GIZ52725.1"/>
    <property type="molecule type" value="Genomic_DNA"/>
</dbReference>
<gene>
    <name evidence="4" type="ORF">NCCP691_27390</name>
</gene>
<organism evidence="4 5">
    <name type="scientific">Noviherbaspirillum aridicola</name>
    <dbReference type="NCBI Taxonomy" id="2849687"/>
    <lineage>
        <taxon>Bacteria</taxon>
        <taxon>Pseudomonadati</taxon>
        <taxon>Pseudomonadota</taxon>
        <taxon>Betaproteobacteria</taxon>
        <taxon>Burkholderiales</taxon>
        <taxon>Oxalobacteraceae</taxon>
        <taxon>Noviherbaspirillum</taxon>
    </lineage>
</organism>
<feature type="domain" description="CsbD-like" evidence="3">
    <location>
        <begin position="4"/>
        <end position="54"/>
    </location>
</feature>
<dbReference type="InterPro" id="IPR036629">
    <property type="entry name" value="YjbJ_sf"/>
</dbReference>
<dbReference type="Proteomes" id="UP000887222">
    <property type="component" value="Unassembled WGS sequence"/>
</dbReference>
<proteinExistence type="inferred from homology"/>
<dbReference type="RefSeq" id="WP_220809153.1">
    <property type="nucleotide sequence ID" value="NZ_BPMK01000012.1"/>
</dbReference>
<accession>A0ABQ4Q6D1</accession>
<dbReference type="InterPro" id="IPR008462">
    <property type="entry name" value="CsbD"/>
</dbReference>
<name>A0ABQ4Q6D1_9BURK</name>